<keyword evidence="4 6" id="KW-0472">Membrane</keyword>
<dbReference type="OrthoDB" id="5223409at2759"/>
<evidence type="ECO:0000256" key="1">
    <source>
        <dbReference type="ARBA" id="ARBA00004141"/>
    </source>
</evidence>
<feature type="transmembrane region" description="Helical" evidence="6">
    <location>
        <begin position="136"/>
        <end position="162"/>
    </location>
</feature>
<evidence type="ECO:0000256" key="6">
    <source>
        <dbReference type="SAM" id="Phobius"/>
    </source>
</evidence>
<evidence type="ECO:0000313" key="10">
    <source>
        <dbReference type="Proteomes" id="UP000746612"/>
    </source>
</evidence>
<dbReference type="InterPro" id="IPR008253">
    <property type="entry name" value="Marvel"/>
</dbReference>
<protein>
    <recommendedName>
        <fullName evidence="7">MARVEL domain-containing protein</fullName>
    </recommendedName>
</protein>
<dbReference type="EMBL" id="CAAKMV010000185">
    <property type="protein sequence ID" value="VIO63623.1"/>
    <property type="molecule type" value="Genomic_DNA"/>
</dbReference>
<evidence type="ECO:0000256" key="2">
    <source>
        <dbReference type="ARBA" id="ARBA00022692"/>
    </source>
</evidence>
<dbReference type="PANTHER" id="PTHR37451:SF1">
    <property type="entry name" value="MARVEL DOMAIN-CONTAINING PROTEIN"/>
    <property type="match status" value="1"/>
</dbReference>
<feature type="region of interest" description="Disordered" evidence="5">
    <location>
        <begin position="176"/>
        <end position="195"/>
    </location>
</feature>
<feature type="domain" description="MARVEL" evidence="7">
    <location>
        <begin position="22"/>
        <end position="160"/>
    </location>
</feature>
<keyword evidence="2 6" id="KW-0812">Transmembrane</keyword>
<comment type="subcellular location">
    <subcellularLocation>
        <location evidence="1">Membrane</location>
        <topology evidence="1">Multi-pass membrane protein</topology>
    </subcellularLocation>
</comment>
<dbReference type="PANTHER" id="PTHR37451">
    <property type="entry name" value="MARVEL DOMAIN"/>
    <property type="match status" value="1"/>
</dbReference>
<reference evidence="9" key="1">
    <citation type="submission" date="2019-04" db="EMBL/GenBank/DDBJ databases">
        <authorList>
            <person name="Melise S."/>
            <person name="Noan J."/>
            <person name="Okalmin O."/>
        </authorList>
    </citation>
    <scope>NUCLEOTIDE SEQUENCE</scope>
    <source>
        <strain evidence="9">FN9</strain>
    </source>
</reference>
<evidence type="ECO:0000313" key="8">
    <source>
        <dbReference type="EMBL" id="CAG2001855.1"/>
    </source>
</evidence>
<dbReference type="Pfam" id="PF01284">
    <property type="entry name" value="MARVEL"/>
    <property type="match status" value="1"/>
</dbReference>
<evidence type="ECO:0000256" key="3">
    <source>
        <dbReference type="ARBA" id="ARBA00022989"/>
    </source>
</evidence>
<organism evidence="8 10">
    <name type="scientific">Gibberella zeae</name>
    <name type="common">Wheat head blight fungus</name>
    <name type="synonym">Fusarium graminearum</name>
    <dbReference type="NCBI Taxonomy" id="5518"/>
    <lineage>
        <taxon>Eukaryota</taxon>
        <taxon>Fungi</taxon>
        <taxon>Dikarya</taxon>
        <taxon>Ascomycota</taxon>
        <taxon>Pezizomycotina</taxon>
        <taxon>Sordariomycetes</taxon>
        <taxon>Hypocreomycetidae</taxon>
        <taxon>Hypocreales</taxon>
        <taxon>Nectriaceae</taxon>
        <taxon>Fusarium</taxon>
    </lineage>
</organism>
<evidence type="ECO:0000313" key="9">
    <source>
        <dbReference type="EMBL" id="VIO63623.1"/>
    </source>
</evidence>
<gene>
    <name evidence="9" type="ORF">FUG_LOCUS541761</name>
    <name evidence="8" type="ORF">MDCFG202_LOCUS475710</name>
</gene>
<evidence type="ECO:0000256" key="5">
    <source>
        <dbReference type="SAM" id="MobiDB-lite"/>
    </source>
</evidence>
<accession>A0A2H3HDY1</accession>
<dbReference type="OMA" id="SWARYYG"/>
<dbReference type="Proteomes" id="UP000746612">
    <property type="component" value="Unassembled WGS sequence"/>
</dbReference>
<evidence type="ECO:0000256" key="4">
    <source>
        <dbReference type="ARBA" id="ARBA00023136"/>
    </source>
</evidence>
<keyword evidence="3 6" id="KW-1133">Transmembrane helix</keyword>
<feature type="transmembrane region" description="Helical" evidence="6">
    <location>
        <begin position="21"/>
        <end position="42"/>
    </location>
</feature>
<evidence type="ECO:0000259" key="7">
    <source>
        <dbReference type="Pfam" id="PF01284"/>
    </source>
</evidence>
<dbReference type="EMBL" id="CAJPIJ010000172">
    <property type="protein sequence ID" value="CAG2001855.1"/>
    <property type="molecule type" value="Genomic_DNA"/>
</dbReference>
<sequence>MATTTPSMGLTAKGVPKMPMWLTIVRGVTIAMSLGALIAAAYNISLISSWARYYGGSGPAGLIIFSAIFTWIILGCMLAAEFFAPQLYIRSIFFGTLVISSILWLAAWTWAAAWTADFYHLYNSYYISRVSELDAWGGSMAAAVALGAVTWILTVVTTVFFVKACVADPTGSTFVQRPRNDPETAEPKPETTVTA</sequence>
<proteinExistence type="predicted"/>
<dbReference type="AlphaFoldDB" id="A0A2H3HDY1"/>
<name>A0A2H3HDY1_GIBZA</name>
<feature type="transmembrane region" description="Helical" evidence="6">
    <location>
        <begin position="92"/>
        <end position="116"/>
    </location>
</feature>
<feature type="compositionally biased region" description="Basic and acidic residues" evidence="5">
    <location>
        <begin position="178"/>
        <end position="189"/>
    </location>
</feature>
<reference evidence="8" key="2">
    <citation type="submission" date="2021-03" db="EMBL/GenBank/DDBJ databases">
        <authorList>
            <person name="Alouane T."/>
            <person name="Langin T."/>
            <person name="Bonhomme L."/>
        </authorList>
    </citation>
    <scope>NUCLEOTIDE SEQUENCE</scope>
    <source>
        <strain evidence="8">MDC_Fg202</strain>
    </source>
</reference>
<feature type="transmembrane region" description="Helical" evidence="6">
    <location>
        <begin position="62"/>
        <end position="80"/>
    </location>
</feature>